<name>A0A329NNV3_9LACT</name>
<comment type="cofactor">
    <cofactor evidence="11">
        <name>Zn(2+)</name>
        <dbReference type="ChEBI" id="CHEBI:29105"/>
    </cofactor>
    <text evidence="11">Binds 2 Zn(2+) ions per subunit.</text>
</comment>
<evidence type="ECO:0000256" key="2">
    <source>
        <dbReference type="ARBA" id="ARBA00009692"/>
    </source>
</evidence>
<dbReference type="GO" id="GO:0045148">
    <property type="term" value="F:tripeptide aminopeptidase activity"/>
    <property type="evidence" value="ECO:0007669"/>
    <property type="project" value="UniProtKB-UniRule"/>
</dbReference>
<dbReference type="GeneID" id="35768383"/>
<proteinExistence type="inferred from homology"/>
<keyword evidence="8" id="KW-0482">Metalloprotease</keyword>
<dbReference type="NCBIfam" id="TIGR01882">
    <property type="entry name" value="peptidase-T"/>
    <property type="match status" value="1"/>
</dbReference>
<keyword evidence="7 11" id="KW-0862">Zinc</keyword>
<feature type="domain" description="Peptidase M20 dimerisation" evidence="12">
    <location>
        <begin position="213"/>
        <end position="310"/>
    </location>
</feature>
<organism evidence="14 15">
    <name type="scientific">Aerococcus urinae</name>
    <dbReference type="NCBI Taxonomy" id="1376"/>
    <lineage>
        <taxon>Bacteria</taxon>
        <taxon>Bacillati</taxon>
        <taxon>Bacillota</taxon>
        <taxon>Bacilli</taxon>
        <taxon>Lactobacillales</taxon>
        <taxon>Aerococcaceae</taxon>
        <taxon>Aerococcus</taxon>
    </lineage>
</organism>
<keyword evidence="3 14" id="KW-0031">Aminopeptidase</keyword>
<dbReference type="NCBIfam" id="NF003976">
    <property type="entry name" value="PRK05469.1"/>
    <property type="match status" value="1"/>
</dbReference>
<evidence type="ECO:0000256" key="11">
    <source>
        <dbReference type="PIRSR" id="PIRSR037215-2"/>
    </source>
</evidence>
<dbReference type="GO" id="GO:0008237">
    <property type="term" value="F:metallopeptidase activity"/>
    <property type="evidence" value="ECO:0007669"/>
    <property type="project" value="UniProtKB-KW"/>
</dbReference>
<dbReference type="SUPFAM" id="SSF53187">
    <property type="entry name" value="Zn-dependent exopeptidases"/>
    <property type="match status" value="1"/>
</dbReference>
<dbReference type="PANTHER" id="PTHR42994:SF1">
    <property type="entry name" value="PEPTIDASE T"/>
    <property type="match status" value="1"/>
</dbReference>
<evidence type="ECO:0000313" key="14">
    <source>
        <dbReference type="EMBL" id="QPS00740.1"/>
    </source>
</evidence>
<dbReference type="InterPro" id="IPR036264">
    <property type="entry name" value="Bact_exopeptidase_dim_dom"/>
</dbReference>
<feature type="active site" evidence="10">
    <location>
        <position position="86"/>
    </location>
</feature>
<accession>A0A329NNV3</accession>
<dbReference type="PROSITE" id="PS00758">
    <property type="entry name" value="ARGE_DAPE_CPG2_1"/>
    <property type="match status" value="1"/>
</dbReference>
<dbReference type="AlphaFoldDB" id="A0A329NNV3"/>
<feature type="binding site" evidence="11">
    <location>
        <position position="146"/>
    </location>
    <ligand>
        <name>Zn(2+)</name>
        <dbReference type="ChEBI" id="CHEBI:29105"/>
        <label>1</label>
    </ligand>
</feature>
<dbReference type="Proteomes" id="UP000594771">
    <property type="component" value="Chromosome"/>
</dbReference>
<feature type="binding site" evidence="11">
    <location>
        <position position="146"/>
    </location>
    <ligand>
        <name>Zn(2+)</name>
        <dbReference type="ChEBI" id="CHEBI:29105"/>
        <label>2</label>
    </ligand>
</feature>
<evidence type="ECO:0000313" key="13">
    <source>
        <dbReference type="EMBL" id="MCY3052416.1"/>
    </source>
</evidence>
<dbReference type="CDD" id="cd03892">
    <property type="entry name" value="M20_peptT"/>
    <property type="match status" value="1"/>
</dbReference>
<feature type="binding site" evidence="11">
    <location>
        <position position="204"/>
    </location>
    <ligand>
        <name>Zn(2+)</name>
        <dbReference type="ChEBI" id="CHEBI:29105"/>
        <label>1</label>
    </ligand>
</feature>
<evidence type="ECO:0000256" key="5">
    <source>
        <dbReference type="ARBA" id="ARBA00022723"/>
    </source>
</evidence>
<protein>
    <recommendedName>
        <fullName evidence="9">Peptidase T</fullName>
        <ecNumber evidence="9">3.4.11.4</ecNumber>
    </recommendedName>
</protein>
<comment type="similarity">
    <text evidence="2">Belongs to the peptidase M20B family.</text>
</comment>
<dbReference type="InterPro" id="IPR010161">
    <property type="entry name" value="Peptidase_M20B"/>
</dbReference>
<evidence type="ECO:0000256" key="6">
    <source>
        <dbReference type="ARBA" id="ARBA00022801"/>
    </source>
</evidence>
<dbReference type="InterPro" id="IPR001261">
    <property type="entry name" value="ArgE/DapE_CS"/>
</dbReference>
<dbReference type="NCBIfam" id="NF009920">
    <property type="entry name" value="PRK13381.1"/>
    <property type="match status" value="1"/>
</dbReference>
<comment type="catalytic activity">
    <reaction evidence="1">
        <text>Release of the N-terminal residue from a tripeptide.</text>
        <dbReference type="EC" id="3.4.11.4"/>
    </reaction>
</comment>
<keyword evidence="16" id="KW-1185">Reference proteome</keyword>
<evidence type="ECO:0000256" key="8">
    <source>
        <dbReference type="ARBA" id="ARBA00023049"/>
    </source>
</evidence>
<gene>
    <name evidence="14" type="primary">pepT</name>
    <name evidence="14" type="ORF">I6G68_04875</name>
    <name evidence="13" type="ORF">ODY43_00150</name>
</gene>
<dbReference type="Pfam" id="PF07687">
    <property type="entry name" value="M20_dimer"/>
    <property type="match status" value="1"/>
</dbReference>
<feature type="binding site" evidence="11">
    <location>
        <position position="84"/>
    </location>
    <ligand>
        <name>Zn(2+)</name>
        <dbReference type="ChEBI" id="CHEBI:29105"/>
        <label>1</label>
    </ligand>
</feature>
<dbReference type="GO" id="GO:0006518">
    <property type="term" value="P:peptide metabolic process"/>
    <property type="evidence" value="ECO:0007669"/>
    <property type="project" value="InterPro"/>
</dbReference>
<reference evidence="13" key="2">
    <citation type="submission" date="2022-09" db="EMBL/GenBank/DDBJ databases">
        <title>Aerococcus urinae taxonomy study.</title>
        <authorList>
            <person name="Christensen J."/>
            <person name="Senneby E."/>
        </authorList>
    </citation>
    <scope>NUCLEOTIDE SEQUENCE</scope>
    <source>
        <strain evidence="13">NLD-066-U95</strain>
    </source>
</reference>
<evidence type="ECO:0000256" key="10">
    <source>
        <dbReference type="PIRSR" id="PIRSR037215-1"/>
    </source>
</evidence>
<dbReference type="GO" id="GO:0006508">
    <property type="term" value="P:proteolysis"/>
    <property type="evidence" value="ECO:0007669"/>
    <property type="project" value="UniProtKB-UniRule"/>
</dbReference>
<evidence type="ECO:0000259" key="12">
    <source>
        <dbReference type="Pfam" id="PF07687"/>
    </source>
</evidence>
<dbReference type="SUPFAM" id="SSF55031">
    <property type="entry name" value="Bacterial exopeptidase dimerisation domain"/>
    <property type="match status" value="1"/>
</dbReference>
<reference evidence="14 15" key="1">
    <citation type="submission" date="2020-12" db="EMBL/GenBank/DDBJ databases">
        <title>FDA dAtabase for Regulatory Grade micrObial Sequences (FDA-ARGOS): Supporting development and validation of Infectious Disease Dx tests.</title>
        <authorList>
            <person name="Sproer C."/>
            <person name="Gronow S."/>
            <person name="Severitt S."/>
            <person name="Schroder I."/>
            <person name="Tallon L."/>
            <person name="Sadzewicz L."/>
            <person name="Zhao X."/>
            <person name="Boylan J."/>
            <person name="Ott S."/>
            <person name="Bowen H."/>
            <person name="Vavikolanu K."/>
            <person name="Mehta A."/>
            <person name="Aluvathingal J."/>
            <person name="Nadendla S."/>
            <person name="Lowell S."/>
            <person name="Myers T."/>
            <person name="Yan Y."/>
            <person name="Sichtig H."/>
        </authorList>
    </citation>
    <scope>NUCLEOTIDE SEQUENCE [LARGE SCALE GENOMIC DNA]</scope>
    <source>
        <strain evidence="14 15">FDAARGOS_911</strain>
    </source>
</reference>
<dbReference type="GO" id="GO:0005829">
    <property type="term" value="C:cytosol"/>
    <property type="evidence" value="ECO:0007669"/>
    <property type="project" value="TreeGrafter"/>
</dbReference>
<dbReference type="OrthoDB" id="9804934at2"/>
<dbReference type="PIRSF" id="PIRSF037215">
    <property type="entry name" value="Peptidase_M20B"/>
    <property type="match status" value="1"/>
</dbReference>
<dbReference type="InterPro" id="IPR002933">
    <property type="entry name" value="Peptidase_M20"/>
</dbReference>
<evidence type="ECO:0000256" key="7">
    <source>
        <dbReference type="ARBA" id="ARBA00022833"/>
    </source>
</evidence>
<dbReference type="PROSITE" id="PS00759">
    <property type="entry name" value="ARGE_DAPE_CPG2_2"/>
    <property type="match status" value="1"/>
</dbReference>
<feature type="active site" description="Proton acceptor" evidence="10">
    <location>
        <position position="180"/>
    </location>
</feature>
<dbReference type="EMBL" id="CP065662">
    <property type="protein sequence ID" value="QPS00740.1"/>
    <property type="molecule type" value="Genomic_DNA"/>
</dbReference>
<sequence length="416" mass="46744">MNTQQQHILDRFIKYAKVNTRSDESSLTIPSTPSQKEFTLKLKDEIEALGFEDCFYNPKDAYLTATIPSNIPDEDIPTVGFIAHVDTADYNAENIQPQVIENYDGGDIVLNEKEGMVLSPKDFPRLKHVVGHTVVTTDGRTLLGADDKAGITSIVTFGEYLINHPEIPHGKIRVAFGPDEEIGTRGAKYFDLDQFGADFAYTIDGGRYGTLTYENFYAKQANVTISGRSVHPGAAKDSMINALLWGARLATSLPADQVPEKTSGREGFYFLIRQEGTIDHLNQFYYLRDHDKEKMQEKLAYFEEQVARLNQEIGEERITYRIVDQYDNMYEVLKDYPWVVDLARDAYSKNNVEAFEAPMRGGTDGAILSHKGLPTPNLFSGAENTHGPYEFVTIETIEQSIAVLIDIAKNVRHYSA</sequence>
<feature type="binding site" evidence="11">
    <location>
        <position position="181"/>
    </location>
    <ligand>
        <name>Zn(2+)</name>
        <dbReference type="ChEBI" id="CHEBI:29105"/>
        <label>2</label>
    </ligand>
</feature>
<evidence type="ECO:0000313" key="16">
    <source>
        <dbReference type="Proteomes" id="UP001069145"/>
    </source>
</evidence>
<evidence type="ECO:0000256" key="9">
    <source>
        <dbReference type="NCBIfam" id="TIGR01882"/>
    </source>
</evidence>
<dbReference type="EMBL" id="JAOTML010000001">
    <property type="protein sequence ID" value="MCY3052416.1"/>
    <property type="molecule type" value="Genomic_DNA"/>
</dbReference>
<keyword evidence="5 11" id="KW-0479">Metal-binding</keyword>
<dbReference type="EC" id="3.4.11.4" evidence="9"/>
<dbReference type="InterPro" id="IPR011650">
    <property type="entry name" value="Peptidase_M20_dimer"/>
</dbReference>
<dbReference type="Gene3D" id="3.30.70.360">
    <property type="match status" value="1"/>
</dbReference>
<keyword evidence="6 14" id="KW-0378">Hydrolase</keyword>
<evidence type="ECO:0000256" key="4">
    <source>
        <dbReference type="ARBA" id="ARBA00022670"/>
    </source>
</evidence>
<dbReference type="Gene3D" id="3.40.630.10">
    <property type="entry name" value="Zn peptidases"/>
    <property type="match status" value="1"/>
</dbReference>
<dbReference type="Pfam" id="PF01546">
    <property type="entry name" value="Peptidase_M20"/>
    <property type="match status" value="1"/>
</dbReference>
<evidence type="ECO:0000256" key="1">
    <source>
        <dbReference type="ARBA" id="ARBA00000870"/>
    </source>
</evidence>
<dbReference type="PANTHER" id="PTHR42994">
    <property type="entry name" value="PEPTIDASE T"/>
    <property type="match status" value="1"/>
</dbReference>
<evidence type="ECO:0000313" key="15">
    <source>
        <dbReference type="Proteomes" id="UP000594771"/>
    </source>
</evidence>
<evidence type="ECO:0000256" key="3">
    <source>
        <dbReference type="ARBA" id="ARBA00022438"/>
    </source>
</evidence>
<dbReference type="Proteomes" id="UP001069145">
    <property type="component" value="Unassembled WGS sequence"/>
</dbReference>
<dbReference type="RefSeq" id="WP_082702861.1">
    <property type="nucleotide sequence ID" value="NZ_CAJHLF010000008.1"/>
</dbReference>
<keyword evidence="4" id="KW-0645">Protease</keyword>
<dbReference type="GO" id="GO:0008270">
    <property type="term" value="F:zinc ion binding"/>
    <property type="evidence" value="ECO:0007669"/>
    <property type="project" value="InterPro"/>
</dbReference>
<feature type="binding site" evidence="11">
    <location>
        <position position="386"/>
    </location>
    <ligand>
        <name>Zn(2+)</name>
        <dbReference type="ChEBI" id="CHEBI:29105"/>
        <label>2</label>
    </ligand>
</feature>